<comment type="similarity">
    <text evidence="2">Belongs to the TRAFAC class myosin-kinesin ATPase superfamily. Myosin family.</text>
</comment>
<dbReference type="InterPro" id="IPR019748">
    <property type="entry name" value="FERM_central"/>
</dbReference>
<protein>
    <submittedName>
        <fullName evidence="13">Myosin-VIIa isoform X1</fullName>
    </submittedName>
</protein>
<organism evidence="12 13">
    <name type="scientific">Bactrocera dorsalis</name>
    <name type="common">Oriental fruit fly</name>
    <name type="synonym">Dacus dorsalis</name>
    <dbReference type="NCBI Taxonomy" id="27457"/>
    <lineage>
        <taxon>Eukaryota</taxon>
        <taxon>Metazoa</taxon>
        <taxon>Ecdysozoa</taxon>
        <taxon>Arthropoda</taxon>
        <taxon>Hexapoda</taxon>
        <taxon>Insecta</taxon>
        <taxon>Pterygota</taxon>
        <taxon>Neoptera</taxon>
        <taxon>Endopterygota</taxon>
        <taxon>Diptera</taxon>
        <taxon>Brachycera</taxon>
        <taxon>Muscomorpha</taxon>
        <taxon>Tephritoidea</taxon>
        <taxon>Tephritidae</taxon>
        <taxon>Bactrocera</taxon>
        <taxon>Bactrocera</taxon>
    </lineage>
</organism>
<dbReference type="SUPFAM" id="SSF54236">
    <property type="entry name" value="Ubiquitin-like"/>
    <property type="match status" value="2"/>
</dbReference>
<evidence type="ECO:0000256" key="7">
    <source>
        <dbReference type="ARBA" id="ARBA00023175"/>
    </source>
</evidence>
<feature type="domain" description="FERM" evidence="10">
    <location>
        <begin position="231"/>
        <end position="542"/>
    </location>
</feature>
<evidence type="ECO:0000313" key="13">
    <source>
        <dbReference type="RefSeq" id="XP_029408271.2"/>
    </source>
</evidence>
<evidence type="ECO:0000256" key="2">
    <source>
        <dbReference type="ARBA" id="ARBA00008314"/>
    </source>
</evidence>
<evidence type="ECO:0000256" key="5">
    <source>
        <dbReference type="ARBA" id="ARBA00022741"/>
    </source>
</evidence>
<dbReference type="Proteomes" id="UP001652620">
    <property type="component" value="Chromosome 1"/>
</dbReference>
<dbReference type="Pfam" id="PF02174">
    <property type="entry name" value="IRS"/>
    <property type="match status" value="1"/>
</dbReference>
<dbReference type="InterPro" id="IPR014352">
    <property type="entry name" value="FERM/acyl-CoA-bd_prot_sf"/>
</dbReference>
<dbReference type="InterPro" id="IPR002404">
    <property type="entry name" value="IRS_PTB"/>
</dbReference>
<dbReference type="SMART" id="SM00295">
    <property type="entry name" value="B41"/>
    <property type="match status" value="2"/>
</dbReference>
<dbReference type="GeneID" id="105231255"/>
<evidence type="ECO:0000259" key="10">
    <source>
        <dbReference type="PROSITE" id="PS50057"/>
    </source>
</evidence>
<dbReference type="AlphaFoldDB" id="A0A8N4L783"/>
<dbReference type="Gene3D" id="1.20.80.10">
    <property type="match status" value="2"/>
</dbReference>
<dbReference type="Pfam" id="PF21998">
    <property type="entry name" value="FERM_C1_MyoVII"/>
    <property type="match status" value="1"/>
</dbReference>
<dbReference type="InterPro" id="IPR029071">
    <property type="entry name" value="Ubiquitin-like_domsf"/>
</dbReference>
<dbReference type="InterPro" id="IPR041793">
    <property type="entry name" value="MyoVII_FERM_C1"/>
</dbReference>
<dbReference type="KEGG" id="bdr:105231255"/>
<dbReference type="GO" id="GO:0009887">
    <property type="term" value="P:animal organ morphogenesis"/>
    <property type="evidence" value="ECO:0007669"/>
    <property type="project" value="UniProtKB-ARBA"/>
</dbReference>
<dbReference type="InterPro" id="IPR019749">
    <property type="entry name" value="Band_41_domain"/>
</dbReference>
<dbReference type="GO" id="GO:0071944">
    <property type="term" value="C:cell periphery"/>
    <property type="evidence" value="ECO:0007669"/>
    <property type="project" value="UniProtKB-ARBA"/>
</dbReference>
<dbReference type="PROSITE" id="PS50057">
    <property type="entry name" value="FERM_3"/>
    <property type="match status" value="2"/>
</dbReference>
<feature type="domain" description="MyTH4" evidence="11">
    <location>
        <begin position="682"/>
        <end position="827"/>
    </location>
</feature>
<dbReference type="GO" id="GO:0030182">
    <property type="term" value="P:neuron differentiation"/>
    <property type="evidence" value="ECO:0007669"/>
    <property type="project" value="UniProtKB-ARBA"/>
</dbReference>
<dbReference type="InterPro" id="IPR011993">
    <property type="entry name" value="PH-like_dom_sf"/>
</dbReference>
<accession>A0A8N4L783</accession>
<dbReference type="GO" id="GO:0005737">
    <property type="term" value="C:cytoplasm"/>
    <property type="evidence" value="ECO:0007669"/>
    <property type="project" value="UniProtKB-SubCell"/>
</dbReference>
<dbReference type="Gene3D" id="1.25.40.530">
    <property type="entry name" value="MyTH4 domain"/>
    <property type="match status" value="3"/>
</dbReference>
<dbReference type="CDD" id="cd17092">
    <property type="entry name" value="FERM1_F1_Myosin-VII"/>
    <property type="match status" value="1"/>
</dbReference>
<keyword evidence="3" id="KW-0963">Cytoplasm</keyword>
<keyword evidence="7" id="KW-0505">Motor protein</keyword>
<dbReference type="InterPro" id="IPR051567">
    <property type="entry name" value="Unconventional_Myosin_ATPase"/>
</dbReference>
<evidence type="ECO:0000256" key="8">
    <source>
        <dbReference type="ARBA" id="ARBA00023203"/>
    </source>
</evidence>
<dbReference type="CDD" id="cd13199">
    <property type="entry name" value="FERM_C2_MyoVII"/>
    <property type="match status" value="1"/>
</dbReference>
<proteinExistence type="inferred from homology"/>
<evidence type="ECO:0000256" key="4">
    <source>
        <dbReference type="ARBA" id="ARBA00022737"/>
    </source>
</evidence>
<gene>
    <name evidence="13" type="primary">LOC105231255</name>
</gene>
<dbReference type="PANTHER" id="PTHR22692:SF33">
    <property type="entry name" value="MYOSIN"/>
    <property type="match status" value="1"/>
</dbReference>
<keyword evidence="5" id="KW-0547">Nucleotide-binding</keyword>
<evidence type="ECO:0000313" key="12">
    <source>
        <dbReference type="Proteomes" id="UP001652620"/>
    </source>
</evidence>
<reference evidence="13" key="2">
    <citation type="submission" date="2025-08" db="UniProtKB">
        <authorList>
            <consortium name="RefSeq"/>
        </authorList>
    </citation>
    <scope>IDENTIFICATION</scope>
    <source>
        <tissue evidence="13">Adult</tissue>
    </source>
</reference>
<evidence type="ECO:0000256" key="9">
    <source>
        <dbReference type="SAM" id="SignalP"/>
    </source>
</evidence>
<evidence type="ECO:0000259" key="11">
    <source>
        <dbReference type="PROSITE" id="PS51016"/>
    </source>
</evidence>
<keyword evidence="8" id="KW-0009">Actin-binding</keyword>
<keyword evidence="9" id="KW-0732">Signal</keyword>
<dbReference type="Gene3D" id="2.30.29.30">
    <property type="entry name" value="Pleckstrin-homology domain (PH domain)/Phosphotyrosine-binding domain (PTB)"/>
    <property type="match status" value="2"/>
</dbReference>
<dbReference type="InterPro" id="IPR038185">
    <property type="entry name" value="MyTH4_dom_sf"/>
</dbReference>
<dbReference type="PROSITE" id="PS51016">
    <property type="entry name" value="MYTH4"/>
    <property type="match status" value="2"/>
</dbReference>
<evidence type="ECO:0000256" key="3">
    <source>
        <dbReference type="ARBA" id="ARBA00022490"/>
    </source>
</evidence>
<dbReference type="GO" id="GO:0005856">
    <property type="term" value="C:cytoskeleton"/>
    <property type="evidence" value="ECO:0007669"/>
    <property type="project" value="InterPro"/>
</dbReference>
<dbReference type="RefSeq" id="XP_029408271.2">
    <property type="nucleotide sequence ID" value="XM_029552411.2"/>
</dbReference>
<dbReference type="Pfam" id="PF21989">
    <property type="entry name" value="RA_2"/>
    <property type="match status" value="2"/>
</dbReference>
<feature type="signal peptide" evidence="9">
    <location>
        <begin position="1"/>
        <end position="23"/>
    </location>
</feature>
<dbReference type="InterPro" id="IPR041794">
    <property type="entry name" value="MyoVII_FERM_C2"/>
</dbReference>
<keyword evidence="6" id="KW-0067">ATP-binding</keyword>
<dbReference type="PANTHER" id="PTHR22692">
    <property type="entry name" value="MYOSIN VII, XV"/>
    <property type="match status" value="1"/>
</dbReference>
<feature type="domain" description="MyTH4" evidence="11">
    <location>
        <begin position="1"/>
        <end position="226"/>
    </location>
</feature>
<dbReference type="CDD" id="cd14473">
    <property type="entry name" value="FERM_B-lobe"/>
    <property type="match status" value="2"/>
</dbReference>
<dbReference type="GO" id="GO:0003779">
    <property type="term" value="F:actin binding"/>
    <property type="evidence" value="ECO:0007669"/>
    <property type="project" value="UniProtKB-KW"/>
</dbReference>
<evidence type="ECO:0000256" key="1">
    <source>
        <dbReference type="ARBA" id="ARBA00004496"/>
    </source>
</evidence>
<feature type="chain" id="PRO_5046020046" evidence="9">
    <location>
        <begin position="24"/>
        <end position="1137"/>
    </location>
</feature>
<reference evidence="12" key="1">
    <citation type="submission" date="2025-05" db="UniProtKB">
        <authorList>
            <consortium name="RefSeq"/>
        </authorList>
    </citation>
    <scope>NUCLEOTIDE SEQUENCE [LARGE SCALE GENOMIC DNA]</scope>
</reference>
<sequence>MDDIAAKAIWIMILRFMGDMAEAKCEEDVESTHFNYPAKEFVGTVGKSSVMQRLTMKLSKSAAQNKEFQAAVTALNETESKHQRLIRTTLKRKTKFPDLLRKTLDNAEEIEFYEQVLNVRSSNLEKLHFIIGHGILRPTLRDEILAQICKQLTNNPYRTSFAKGWILLSLCIGCFPPGKHFEHFLRCFIQHGPMLYAPYCENRLDRTLKNGPRTQPPSWLELQATRNQSAITLNVFLSDGNMKKLQVDSASTAKEAVQQLAEHIGLLDRFGFSIVITIFDKVMSLGNGNEHIMDAISNCEQYAKEQGQNEKNALWKLYLRKEMFSAWYDPSVDPLATYLIYKQITRGLNFGEYRFRTEKDVAMICALEYYVEQGVNMDSNVLRKLIPDFVPNNLLTAGESLRIWEELIMETFAANEYVKSGTPKQAMEDICLFAQLTWFMYFSRYFEAVRTAGPKLITDNVVIAINSNGVYFVDETEQVLAELSYAELCQVTCVSAESSNLSELHIETVQKENFTFKCYDAADIVELINLMLKNLKERSKYGIAIEDYKPALEEREGRLFLLKGDLVQFDADITGAQVMAGKKRWLPGICNDELGEFPVEVVSVLATLVKPTEKLLQLYKESAESLHRRNLKLVKYTTIQRQRMHTLRKFAAEHFRDEIITSWPTQAQLHTVKSTNDELWRHSYNMLKAPLLKVLLRYPENFQKALVIFYNILKYMGDTPHGKQSINTDLIFKPALECETLCDELYCQLMKQLTANRLQHSEERGWDLMYLATGVMYPSSLVMKELLKFLNTRTHVLAAESLKRLKRTLANGQRKRPPHAIEVEGIQQRFMHIYHKIYFPDGSVEAFEIESFTRAAHITQDIGKRFELKSCEGFSLFVKIGNKVFSMPETEFAFDFINELEEWMKLNLPSRSWTQVALQYQLYFMKKLWFNVVPGRDRNADMIFYYPQEAPKYLSGYYKVDTDLAITMAGLIYVVGFGTSSTHLHKIGDVLPHLVPEDLIILLKVTQWRPRIIQCVSGLLEEHVDECEARQRFLSHLAAQQMFGSTFFLVKQSGDQNLPETILIAINKRGFHIIHPEMKDILQSYGYGDLSFWSSGNTYFHMRFGNMIGASKLLCTTTQGYKMDDLLTSYIKYFKEK</sequence>
<dbReference type="InterPro" id="IPR000299">
    <property type="entry name" value="FERM_domain"/>
</dbReference>
<dbReference type="CDD" id="cd13198">
    <property type="entry name" value="FERM_C1_MyoVII"/>
    <property type="match status" value="1"/>
</dbReference>
<dbReference type="OrthoDB" id="6108017at2759"/>
<dbReference type="SUPFAM" id="SSF50729">
    <property type="entry name" value="PH domain-like"/>
    <property type="match status" value="1"/>
</dbReference>
<dbReference type="SMART" id="SM00139">
    <property type="entry name" value="MyTH4"/>
    <property type="match status" value="2"/>
</dbReference>
<comment type="subcellular location">
    <subcellularLocation>
        <location evidence="1">Cytoplasm</location>
    </subcellularLocation>
</comment>
<dbReference type="Pfam" id="PF00784">
    <property type="entry name" value="MyTH4"/>
    <property type="match status" value="2"/>
</dbReference>
<dbReference type="InterPro" id="IPR035963">
    <property type="entry name" value="FERM_2"/>
</dbReference>
<dbReference type="CDD" id="cd17093">
    <property type="entry name" value="FERM2_F1_Myosin-VII"/>
    <property type="match status" value="1"/>
</dbReference>
<feature type="domain" description="FERM" evidence="10">
    <location>
        <begin position="833"/>
        <end position="1137"/>
    </location>
</feature>
<dbReference type="InterPro" id="IPR000857">
    <property type="entry name" value="MyTH4_dom"/>
</dbReference>
<evidence type="ECO:0000256" key="6">
    <source>
        <dbReference type="ARBA" id="ARBA00022840"/>
    </source>
</evidence>
<name>A0A8N4L783_BACDO</name>
<keyword evidence="12" id="KW-1185">Reference proteome</keyword>
<dbReference type="Gene3D" id="2.30.30.40">
    <property type="entry name" value="SH3 Domains"/>
    <property type="match status" value="1"/>
</dbReference>
<keyword evidence="4" id="KW-0677">Repeat</keyword>
<dbReference type="Gene3D" id="3.10.20.90">
    <property type="entry name" value="Phosphatidylinositol 3-kinase Catalytic Subunit, Chain A, domain 1"/>
    <property type="match status" value="2"/>
</dbReference>
<dbReference type="SUPFAM" id="SSF47031">
    <property type="entry name" value="Second domain of FERM"/>
    <property type="match status" value="2"/>
</dbReference>